<evidence type="ECO:0000259" key="1">
    <source>
        <dbReference type="Pfam" id="PF14846"/>
    </source>
</evidence>
<evidence type="ECO:0000313" key="2">
    <source>
        <dbReference type="EMBL" id="KAJ8975757.1"/>
    </source>
</evidence>
<dbReference type="Proteomes" id="UP001162164">
    <property type="component" value="Unassembled WGS sequence"/>
</dbReference>
<evidence type="ECO:0000313" key="3">
    <source>
        <dbReference type="Proteomes" id="UP001162164"/>
    </source>
</evidence>
<sequence length="148" mass="17205">MTEPDPLDQNFFFNSMLANSLVQLIPPNEAKMIRIWFDKLLSIGMTTKQKEIRNDFMWFILLMLQCRKIREPFNGIPPAVLPPLKQFVPTKIYEEILIANDDNMAWIQEDAEKREKFKSSAPSKFFSNQPMPNEGVICYISAFSDRGP</sequence>
<name>A0ABQ9JED3_9CUCU</name>
<dbReference type="Pfam" id="PF14846">
    <property type="entry name" value="DUF4485"/>
    <property type="match status" value="1"/>
</dbReference>
<organism evidence="2 3">
    <name type="scientific">Molorchus minor</name>
    <dbReference type="NCBI Taxonomy" id="1323400"/>
    <lineage>
        <taxon>Eukaryota</taxon>
        <taxon>Metazoa</taxon>
        <taxon>Ecdysozoa</taxon>
        <taxon>Arthropoda</taxon>
        <taxon>Hexapoda</taxon>
        <taxon>Insecta</taxon>
        <taxon>Pterygota</taxon>
        <taxon>Neoptera</taxon>
        <taxon>Endopterygota</taxon>
        <taxon>Coleoptera</taxon>
        <taxon>Polyphaga</taxon>
        <taxon>Cucujiformia</taxon>
        <taxon>Chrysomeloidea</taxon>
        <taxon>Cerambycidae</taxon>
        <taxon>Lamiinae</taxon>
        <taxon>Monochamini</taxon>
        <taxon>Molorchus</taxon>
    </lineage>
</organism>
<feature type="domain" description="DUF4485" evidence="1">
    <location>
        <begin position="7"/>
        <end position="87"/>
    </location>
</feature>
<proteinExistence type="predicted"/>
<gene>
    <name evidence="2" type="ORF">NQ317_002502</name>
</gene>
<dbReference type="InterPro" id="IPR027831">
    <property type="entry name" value="DUF4485"/>
</dbReference>
<keyword evidence="3" id="KW-1185">Reference proteome</keyword>
<comment type="caution">
    <text evidence="2">The sequence shown here is derived from an EMBL/GenBank/DDBJ whole genome shotgun (WGS) entry which is preliminary data.</text>
</comment>
<dbReference type="EMBL" id="JAPWTJ010000770">
    <property type="protein sequence ID" value="KAJ8975757.1"/>
    <property type="molecule type" value="Genomic_DNA"/>
</dbReference>
<protein>
    <recommendedName>
        <fullName evidence="1">DUF4485 domain-containing protein</fullName>
    </recommendedName>
</protein>
<accession>A0ABQ9JED3</accession>
<reference evidence="2" key="1">
    <citation type="journal article" date="2023" name="Insect Mol. Biol.">
        <title>Genome sequencing provides insights into the evolution of gene families encoding plant cell wall-degrading enzymes in longhorned beetles.</title>
        <authorList>
            <person name="Shin N.R."/>
            <person name="Okamura Y."/>
            <person name="Kirsch R."/>
            <person name="Pauchet Y."/>
        </authorList>
    </citation>
    <scope>NUCLEOTIDE SEQUENCE</scope>
    <source>
        <strain evidence="2">MMC_N1</strain>
    </source>
</reference>